<organism evidence="2 3">
    <name type="scientific">Caballeronia udeis</name>
    <dbReference type="NCBI Taxonomy" id="1232866"/>
    <lineage>
        <taxon>Bacteria</taxon>
        <taxon>Pseudomonadati</taxon>
        <taxon>Pseudomonadota</taxon>
        <taxon>Betaproteobacteria</taxon>
        <taxon>Burkholderiales</taxon>
        <taxon>Burkholderiaceae</taxon>
        <taxon>Caballeronia</taxon>
    </lineage>
</organism>
<dbReference type="Proteomes" id="UP000054683">
    <property type="component" value="Unassembled WGS sequence"/>
</dbReference>
<proteinExistence type="predicted"/>
<evidence type="ECO:0000259" key="1">
    <source>
        <dbReference type="PROSITE" id="PS50995"/>
    </source>
</evidence>
<evidence type="ECO:0000313" key="3">
    <source>
        <dbReference type="Proteomes" id="UP000054683"/>
    </source>
</evidence>
<gene>
    <name evidence="2" type="ORF">AWB69_06533</name>
</gene>
<evidence type="ECO:0000313" key="2">
    <source>
        <dbReference type="EMBL" id="SAL59197.1"/>
    </source>
</evidence>
<dbReference type="GO" id="GO:0003700">
    <property type="term" value="F:DNA-binding transcription factor activity"/>
    <property type="evidence" value="ECO:0007669"/>
    <property type="project" value="InterPro"/>
</dbReference>
<dbReference type="SMART" id="SM00347">
    <property type="entry name" value="HTH_MARR"/>
    <property type="match status" value="1"/>
</dbReference>
<dbReference type="GO" id="GO:0006950">
    <property type="term" value="P:response to stress"/>
    <property type="evidence" value="ECO:0007669"/>
    <property type="project" value="TreeGrafter"/>
</dbReference>
<dbReference type="PANTHER" id="PTHR33164">
    <property type="entry name" value="TRANSCRIPTIONAL REGULATOR, MARR FAMILY"/>
    <property type="match status" value="1"/>
</dbReference>
<sequence>MALPAAGERLSPFHPTGIRTIMAPSKLPSGLSQAAQDVVSRYEVSEQIGHLLRKAYQRHLAIFSQAIDDPQLTAVQFAVLSASRRLGPSSMSDLGKATAIDAATVRGIIERLRARDLIELQTNPDDRRKVTVQLTRAGESLVEQITPTALRISELTMGELNEAERVAVLYLLRKLSAPDSE</sequence>
<dbReference type="AlphaFoldDB" id="A0A158IRJ3"/>
<dbReference type="EMBL" id="FCOK02000059">
    <property type="protein sequence ID" value="SAL59197.1"/>
    <property type="molecule type" value="Genomic_DNA"/>
</dbReference>
<dbReference type="Gene3D" id="1.10.10.10">
    <property type="entry name" value="Winged helix-like DNA-binding domain superfamily/Winged helix DNA-binding domain"/>
    <property type="match status" value="1"/>
</dbReference>
<dbReference type="InterPro" id="IPR000835">
    <property type="entry name" value="HTH_MarR-typ"/>
</dbReference>
<name>A0A158IRJ3_9BURK</name>
<dbReference type="SUPFAM" id="SSF46785">
    <property type="entry name" value="Winged helix' DNA-binding domain"/>
    <property type="match status" value="1"/>
</dbReference>
<reference evidence="2 3" key="1">
    <citation type="submission" date="2016-01" db="EMBL/GenBank/DDBJ databases">
        <authorList>
            <person name="Oliw E.H."/>
        </authorList>
    </citation>
    <scope>NUCLEOTIDE SEQUENCE [LARGE SCALE GENOMIC DNA]</scope>
    <source>
        <strain evidence="2">LMG 27134</strain>
    </source>
</reference>
<protein>
    <submittedName>
        <fullName evidence="2">MarR family transcriptional regulator</fullName>
    </submittedName>
</protein>
<accession>A0A158IRJ3</accession>
<feature type="domain" description="HTH marR-type" evidence="1">
    <location>
        <begin position="45"/>
        <end position="177"/>
    </location>
</feature>
<dbReference type="PANTHER" id="PTHR33164:SF95">
    <property type="entry name" value="TRANSCRIPTIONAL REGULATOR"/>
    <property type="match status" value="1"/>
</dbReference>
<dbReference type="InterPro" id="IPR039422">
    <property type="entry name" value="MarR/SlyA-like"/>
</dbReference>
<dbReference type="InterPro" id="IPR036388">
    <property type="entry name" value="WH-like_DNA-bd_sf"/>
</dbReference>
<dbReference type="PROSITE" id="PS50995">
    <property type="entry name" value="HTH_MARR_2"/>
    <property type="match status" value="1"/>
</dbReference>
<dbReference type="InterPro" id="IPR036390">
    <property type="entry name" value="WH_DNA-bd_sf"/>
</dbReference>
<dbReference type="Pfam" id="PF12802">
    <property type="entry name" value="MarR_2"/>
    <property type="match status" value="1"/>
</dbReference>